<gene>
    <name evidence="3" type="ORF">M0813_17515</name>
</gene>
<feature type="compositionally biased region" description="Basic residues" evidence="1">
    <location>
        <begin position="598"/>
        <end position="616"/>
    </location>
</feature>
<feature type="compositionally biased region" description="Polar residues" evidence="1">
    <location>
        <begin position="782"/>
        <end position="797"/>
    </location>
</feature>
<protein>
    <recommendedName>
        <fullName evidence="2">Spt20-like SEP domain-containing protein</fullName>
    </recommendedName>
</protein>
<feature type="region of interest" description="Disordered" evidence="1">
    <location>
        <begin position="782"/>
        <end position="839"/>
    </location>
</feature>
<dbReference type="EMBL" id="JAOAOG010000110">
    <property type="protein sequence ID" value="KAJ6248548.1"/>
    <property type="molecule type" value="Genomic_DNA"/>
</dbReference>
<feature type="region of interest" description="Disordered" evidence="1">
    <location>
        <begin position="536"/>
        <end position="616"/>
    </location>
</feature>
<keyword evidence="4" id="KW-1185">Reference proteome</keyword>
<feature type="compositionally biased region" description="Polar residues" evidence="1">
    <location>
        <begin position="299"/>
        <end position="310"/>
    </location>
</feature>
<evidence type="ECO:0000256" key="1">
    <source>
        <dbReference type="SAM" id="MobiDB-lite"/>
    </source>
</evidence>
<feature type="region of interest" description="Disordered" evidence="1">
    <location>
        <begin position="83"/>
        <end position="105"/>
    </location>
</feature>
<proteinExistence type="predicted"/>
<feature type="compositionally biased region" description="Basic and acidic residues" evidence="1">
    <location>
        <begin position="536"/>
        <end position="546"/>
    </location>
</feature>
<evidence type="ECO:0000313" key="4">
    <source>
        <dbReference type="Proteomes" id="UP001150062"/>
    </source>
</evidence>
<feature type="compositionally biased region" description="Low complexity" evidence="1">
    <location>
        <begin position="126"/>
        <end position="153"/>
    </location>
</feature>
<sequence length="936" mass="110044">MELTSSLFKINFQLQRKNCRFQPNNLCYSKYLCKQNQNIKKKTIKQKKIVPKKKQEEEPSDIKLTKLENKTFLNVSSLVKSQLENSTPIQRKRTSQPITSNPPKDEKTNIILRFLELRLKQLQNKNKNKNTLDNQQNRLTGNTNTIGNLENNNSKTQKDKNKINYAWDPRFTSSVPMVETLRNVKPGLVLDLYINCFSFFHDTNGHSYDPQFKPLFEAVINGRINDHLFETIRKKNSRFYNGYLVVDIFDYRNRMSNRLAKPDVSTKIIKDPNFQQQQQSQQQMNNNNPNGMMLGIKQEPSNRSQQNKQHPNPKGKFQQQPQHLQKTPNEIEFNERTDKKRKVLLSLDEESFGNELTKMQILEYSLLLQKERIKQKKRMLKQGTNQKQHIQKAQQDFERIKKYLQIEARWGTEKQTRFQKKLLLVRSNPTCFGSSIDILKIANYYFNNKHKTNYLGNKNLDVDSKFHHNKELNKKKLLKKILNLNYNQHKKAIRNLDDGKNHMSKFKSQKKKQEKELKKLKRLKKKLKIETGNEKEMEIELEKETETDSETETYSEGDSFSKKTKGVHLNSTSESETESGTDTEKESETVMDIEKQKTQKKRDQKKRKRKKNTRFSRRGAMMNMIQPLNTETSGIEFIFKPKKKYKGLTIFQNLLSKRKKLISEQSFSEYIRRLIEPKDGSVNSNLQKFLIKRAKDTNKTIQNEKYTVYYKKNPFLIEQCHNNSSVFTEEQIEKMKEIEEIEMHDIRTRSYDNLSLNHHSPLVQIYSSVARPSIFLSVENSNESMSNASQSTTSVSDHATIPIPNNARSLNSNKSNKDSNYLKQNLNNNNNNSQSNMNLNNNINNQINNGETIIGEHNIIDRQIFRYVKAEKNERAIIKLRVDPESGLYEIDVTFKIGNKEITKTKKTGERVQTKAIFHQYHQFMEKNGWETENIK</sequence>
<feature type="region of interest" description="Disordered" evidence="1">
    <location>
        <begin position="274"/>
        <end position="335"/>
    </location>
</feature>
<feature type="compositionally biased region" description="Polar residues" evidence="1">
    <location>
        <begin position="317"/>
        <end position="328"/>
    </location>
</feature>
<feature type="compositionally biased region" description="Low complexity" evidence="1">
    <location>
        <begin position="274"/>
        <end position="290"/>
    </location>
</feature>
<name>A0ABQ8YVB0_9EUKA</name>
<dbReference type="Pfam" id="PF12090">
    <property type="entry name" value="Spt20_SEP"/>
    <property type="match status" value="1"/>
</dbReference>
<feature type="region of interest" description="Disordered" evidence="1">
    <location>
        <begin position="126"/>
        <end position="159"/>
    </location>
</feature>
<accession>A0ABQ8YVB0</accession>
<evidence type="ECO:0000313" key="3">
    <source>
        <dbReference type="EMBL" id="KAJ6248548.1"/>
    </source>
</evidence>
<comment type="caution">
    <text evidence="3">The sequence shown here is derived from an EMBL/GenBank/DDBJ whole genome shotgun (WGS) entry which is preliminary data.</text>
</comment>
<feature type="compositionally biased region" description="Basic and acidic residues" evidence="1">
    <location>
        <begin position="582"/>
        <end position="597"/>
    </location>
</feature>
<feature type="compositionally biased region" description="Low complexity" evidence="1">
    <location>
        <begin position="809"/>
        <end position="839"/>
    </location>
</feature>
<feature type="domain" description="Spt20-like SEP" evidence="2">
    <location>
        <begin position="185"/>
        <end position="443"/>
    </location>
</feature>
<dbReference type="InterPro" id="IPR046468">
    <property type="entry name" value="Spt20-like_SEP"/>
</dbReference>
<organism evidence="3 4">
    <name type="scientific">Anaeramoeba flamelloides</name>
    <dbReference type="NCBI Taxonomy" id="1746091"/>
    <lineage>
        <taxon>Eukaryota</taxon>
        <taxon>Metamonada</taxon>
        <taxon>Anaeramoebidae</taxon>
        <taxon>Anaeramoeba</taxon>
    </lineage>
</organism>
<feature type="compositionally biased region" description="Polar residues" evidence="1">
    <location>
        <begin position="83"/>
        <end position="102"/>
    </location>
</feature>
<reference evidence="3" key="1">
    <citation type="submission" date="2022-08" db="EMBL/GenBank/DDBJ databases">
        <title>Novel sulfate-reducing endosymbionts in the free-living metamonad Anaeramoeba.</title>
        <authorList>
            <person name="Jerlstrom-Hultqvist J."/>
            <person name="Cepicka I."/>
            <person name="Gallot-Lavallee L."/>
            <person name="Salas-Leiva D."/>
            <person name="Curtis B.A."/>
            <person name="Zahonova K."/>
            <person name="Pipaliya S."/>
            <person name="Dacks J."/>
            <person name="Roger A.J."/>
        </authorList>
    </citation>
    <scope>NUCLEOTIDE SEQUENCE</scope>
    <source>
        <strain evidence="3">Schooner1</strain>
    </source>
</reference>
<feature type="region of interest" description="Disordered" evidence="1">
    <location>
        <begin position="500"/>
        <end position="519"/>
    </location>
</feature>
<dbReference type="Proteomes" id="UP001150062">
    <property type="component" value="Unassembled WGS sequence"/>
</dbReference>
<evidence type="ECO:0000259" key="2">
    <source>
        <dbReference type="Pfam" id="PF12090"/>
    </source>
</evidence>